<sequence>MTQGYSTRRDHDLAAEDAVRLGGRLDLLAPQELTEAQRQIYDLISSEHMPKAEKSGYVGQLPDGRVIGLYNVLLYSPELTMGLGAWMDGLSRSNLADEVREVVILAVGAMWRSEYQLYAHAAIARQIGLSDKMIDAIKEEREPDGISADAVVAYRFTCSLLSQRRVDDDLYAQAVAAFTIPGIAALVHLIGLYQTVSALLNCFQVPAPSN</sequence>
<keyword evidence="1" id="KW-0472">Membrane</keyword>
<keyword evidence="1" id="KW-1133">Transmembrane helix</keyword>
<dbReference type="PANTHER" id="PTHR34846:SF11">
    <property type="entry name" value="4-CARBOXYMUCONOLACTONE DECARBOXYLASE FAMILY PROTEIN (AFU_ORTHOLOGUE AFUA_6G11590)"/>
    <property type="match status" value="1"/>
</dbReference>
<dbReference type="EMBL" id="JBHLTC010000053">
    <property type="protein sequence ID" value="MFC0629376.1"/>
    <property type="molecule type" value="Genomic_DNA"/>
</dbReference>
<reference evidence="2 3" key="1">
    <citation type="submission" date="2024-09" db="EMBL/GenBank/DDBJ databases">
        <authorList>
            <person name="Sun Q."/>
            <person name="Mori K."/>
        </authorList>
    </citation>
    <scope>NUCLEOTIDE SEQUENCE [LARGE SCALE GENOMIC DNA]</scope>
    <source>
        <strain evidence="2 3">CGMCC 1.15906</strain>
    </source>
</reference>
<evidence type="ECO:0000313" key="3">
    <source>
        <dbReference type="Proteomes" id="UP001589890"/>
    </source>
</evidence>
<dbReference type="Proteomes" id="UP001589890">
    <property type="component" value="Unassembled WGS sequence"/>
</dbReference>
<keyword evidence="1" id="KW-0812">Transmembrane</keyword>
<feature type="transmembrane region" description="Helical" evidence="1">
    <location>
        <begin position="170"/>
        <end position="193"/>
    </location>
</feature>
<evidence type="ECO:0000313" key="2">
    <source>
        <dbReference type="EMBL" id="MFC0629376.1"/>
    </source>
</evidence>
<dbReference type="RefSeq" id="WP_380057348.1">
    <property type="nucleotide sequence ID" value="NZ_JBHLTC010000053.1"/>
</dbReference>
<dbReference type="InterPro" id="IPR029032">
    <property type="entry name" value="AhpD-like"/>
</dbReference>
<organism evidence="2 3">
    <name type="scientific">Kribbella deserti</name>
    <dbReference type="NCBI Taxonomy" id="1926257"/>
    <lineage>
        <taxon>Bacteria</taxon>
        <taxon>Bacillati</taxon>
        <taxon>Actinomycetota</taxon>
        <taxon>Actinomycetes</taxon>
        <taxon>Propionibacteriales</taxon>
        <taxon>Kribbellaceae</taxon>
        <taxon>Kribbella</taxon>
    </lineage>
</organism>
<evidence type="ECO:0000256" key="1">
    <source>
        <dbReference type="SAM" id="Phobius"/>
    </source>
</evidence>
<comment type="caution">
    <text evidence="2">The sequence shown here is derived from an EMBL/GenBank/DDBJ whole genome shotgun (WGS) entry which is preliminary data.</text>
</comment>
<accession>A0ABV6QZC0</accession>
<proteinExistence type="predicted"/>
<name>A0ABV6QZC0_9ACTN</name>
<protein>
    <submittedName>
        <fullName evidence="2">Carboxymuconolactone decarboxylase family protein</fullName>
    </submittedName>
</protein>
<gene>
    <name evidence="2" type="ORF">ACFFGN_35245</name>
</gene>
<dbReference type="PANTHER" id="PTHR34846">
    <property type="entry name" value="4-CARBOXYMUCONOLACTONE DECARBOXYLASE FAMILY PROTEIN (AFU_ORTHOLOGUE AFUA_6G11590)"/>
    <property type="match status" value="1"/>
</dbReference>
<dbReference type="SUPFAM" id="SSF69118">
    <property type="entry name" value="AhpD-like"/>
    <property type="match status" value="1"/>
</dbReference>
<dbReference type="Gene3D" id="1.20.1290.10">
    <property type="entry name" value="AhpD-like"/>
    <property type="match status" value="1"/>
</dbReference>
<keyword evidence="3" id="KW-1185">Reference proteome</keyword>